<comment type="caution">
    <text evidence="2">The sequence shown here is derived from an EMBL/GenBank/DDBJ whole genome shotgun (WGS) entry which is preliminary data.</text>
</comment>
<gene>
    <name evidence="2" type="ORF">D9K81_09085</name>
</gene>
<keyword evidence="2" id="KW-0540">Nuclease</keyword>
<dbReference type="Proteomes" id="UP000280271">
    <property type="component" value="Unassembled WGS sequence"/>
</dbReference>
<organism evidence="2 3">
    <name type="scientific">Acinetobacter chengduensis</name>
    <dbReference type="NCBI Taxonomy" id="2420890"/>
    <lineage>
        <taxon>Bacteria</taxon>
        <taxon>Pseudomonadati</taxon>
        <taxon>Pseudomonadota</taxon>
        <taxon>Gammaproteobacteria</taxon>
        <taxon>Moraxellales</taxon>
        <taxon>Moraxellaceae</taxon>
        <taxon>Acinetobacter</taxon>
    </lineage>
</organism>
<feature type="domain" description="Restriction endonuclease type II NgoFVII C-terminal B3-like DNA-binding" evidence="1">
    <location>
        <begin position="249"/>
        <end position="351"/>
    </location>
</feature>
<name>A0ABX9TWR5_9GAMM</name>
<sequence>MDELLEFQPYHQALQTVASLSRLFSDNDTPFLHYRVAENLFCDFFQAQNLARDDSAYDALWTNNAGQKIAIGIKTFICDRQNKTEKIAEFNKDASLLNGLSPVELAHELARLRNLRIEQANDLYGTNEAIYHLVVRTQNCLRLVHTDYTAIDIAHIKNVCSTKGGISFHDGQHQYSFNRSKSTLFRSFDIPTNAISLPIKILENPLSDLLKLENISITLPSPTTTLNLSDEFFLADNEIIVPLYSTRNADREVAVQSGINAWNAGGRQRSLGEVYIPIPSWIHAQLPDFFPAQGIHFELITPDDNSFSASACQQNRKALQTKDNDALAKWLLRDLLQLPEGHVATREDLIRADCDAVRITKCSNSQYKINKAPYGAFEDFLNAKKDA</sequence>
<dbReference type="Pfam" id="PF20731">
    <property type="entry name" value="RE_NgoFVII_C"/>
    <property type="match status" value="1"/>
</dbReference>
<keyword evidence="3" id="KW-1185">Reference proteome</keyword>
<evidence type="ECO:0000313" key="3">
    <source>
        <dbReference type="Proteomes" id="UP000280271"/>
    </source>
</evidence>
<keyword evidence="2" id="KW-0255">Endonuclease</keyword>
<dbReference type="InterPro" id="IPR048923">
    <property type="entry name" value="RE_NgoFVII_C"/>
</dbReference>
<evidence type="ECO:0000259" key="1">
    <source>
        <dbReference type="Pfam" id="PF20731"/>
    </source>
</evidence>
<evidence type="ECO:0000313" key="2">
    <source>
        <dbReference type="EMBL" id="RLL21899.1"/>
    </source>
</evidence>
<protein>
    <submittedName>
        <fullName evidence="2">NgoFVII family restriction endonuclease</fullName>
    </submittedName>
</protein>
<accession>A0ABX9TWR5</accession>
<dbReference type="EMBL" id="RCHC01000008">
    <property type="protein sequence ID" value="RLL21899.1"/>
    <property type="molecule type" value="Genomic_DNA"/>
</dbReference>
<proteinExistence type="predicted"/>
<dbReference type="GO" id="GO:0004519">
    <property type="term" value="F:endonuclease activity"/>
    <property type="evidence" value="ECO:0007669"/>
    <property type="project" value="UniProtKB-KW"/>
</dbReference>
<reference evidence="2 3" key="1">
    <citation type="submission" date="2018-09" db="EMBL/GenBank/DDBJ databases">
        <title>The draft genome of Acinetobacter sp. strains.</title>
        <authorList>
            <person name="Qin J."/>
            <person name="Feng Y."/>
            <person name="Zong Z."/>
        </authorList>
    </citation>
    <scope>NUCLEOTIDE SEQUENCE [LARGE SCALE GENOMIC DNA]</scope>
    <source>
        <strain evidence="2 3">WCHAc060005</strain>
    </source>
</reference>
<keyword evidence="2" id="KW-0378">Hydrolase</keyword>